<dbReference type="InterPro" id="IPR016980">
    <property type="entry name" value="S-AdoMet-dep_MeTrfase_Alr7345"/>
</dbReference>
<name>A0A7D4AST3_9SPHN</name>
<organism evidence="2 3">
    <name type="scientific">Erythrobacter mangrovi</name>
    <dbReference type="NCBI Taxonomy" id="2739433"/>
    <lineage>
        <taxon>Bacteria</taxon>
        <taxon>Pseudomonadati</taxon>
        <taxon>Pseudomonadota</taxon>
        <taxon>Alphaproteobacteria</taxon>
        <taxon>Sphingomonadales</taxon>
        <taxon>Erythrobacteraceae</taxon>
        <taxon>Erythrobacter/Porphyrobacter group</taxon>
        <taxon>Erythrobacter</taxon>
    </lineage>
</organism>
<gene>
    <name evidence="2" type="ORF">HQR01_02750</name>
</gene>
<proteinExistence type="predicted"/>
<keyword evidence="3" id="KW-1185">Reference proteome</keyword>
<feature type="chain" id="PRO_5028938904" evidence="1">
    <location>
        <begin position="25"/>
        <end position="262"/>
    </location>
</feature>
<protein>
    <submittedName>
        <fullName evidence="2">Class I SAM-dependent methyltransferase</fullName>
    </submittedName>
</protein>
<evidence type="ECO:0000313" key="2">
    <source>
        <dbReference type="EMBL" id="QKG70377.1"/>
    </source>
</evidence>
<dbReference type="RefSeq" id="WP_173212352.1">
    <property type="nucleotide sequence ID" value="NZ_CP053921.1"/>
</dbReference>
<reference evidence="2 3" key="1">
    <citation type="submission" date="2020-05" db="EMBL/GenBank/DDBJ databases">
        <title>Erythrobacter mangrovi sp. nov., isolated from rhizosphere soil of mangrove plant (Kandelia candel).</title>
        <authorList>
            <person name="Ye Y.H."/>
        </authorList>
    </citation>
    <scope>NUCLEOTIDE SEQUENCE [LARGE SCALE GENOMIC DNA]</scope>
    <source>
        <strain evidence="2 3">EB310</strain>
    </source>
</reference>
<dbReference type="AlphaFoldDB" id="A0A7D4AST3"/>
<dbReference type="KEGG" id="emv:HQR01_02750"/>
<evidence type="ECO:0000256" key="1">
    <source>
        <dbReference type="SAM" id="SignalP"/>
    </source>
</evidence>
<keyword evidence="2" id="KW-0489">Methyltransferase</keyword>
<sequence length="262" mass="28655">MRNAYLTLTATIAIAAMVSVSAHATEPAANEATITAIANSVATSDRPEEARKLDEGRKPAEVLAFLGLEQGMAAADLIPGEGYWTEIMAHAVAPGGSVTALQPEQFYNSEKDGEAWSAMAQRAPGIALERYPFEAFAYAADSFDFAIMNLNYHDLYWESERYKIPLTDPDAYVRALYVAMKPGGIVGVIDHVGEGNDTRALVDKLHRIDPAVVRADFERAGFVLEAESDLLANPDDDHTKGVFDASIRGKTDRFLMKFRKPR</sequence>
<dbReference type="Proteomes" id="UP000504693">
    <property type="component" value="Chromosome"/>
</dbReference>
<dbReference type="InterPro" id="IPR029063">
    <property type="entry name" value="SAM-dependent_MTases_sf"/>
</dbReference>
<dbReference type="GO" id="GO:0008168">
    <property type="term" value="F:methyltransferase activity"/>
    <property type="evidence" value="ECO:0007669"/>
    <property type="project" value="UniProtKB-KW"/>
</dbReference>
<keyword evidence="1" id="KW-0732">Signal</keyword>
<accession>A0A7D4AST3</accession>
<dbReference type="EMBL" id="CP053921">
    <property type="protein sequence ID" value="QKG70377.1"/>
    <property type="molecule type" value="Genomic_DNA"/>
</dbReference>
<feature type="signal peptide" evidence="1">
    <location>
        <begin position="1"/>
        <end position="24"/>
    </location>
</feature>
<dbReference type="GO" id="GO:0032259">
    <property type="term" value="P:methylation"/>
    <property type="evidence" value="ECO:0007669"/>
    <property type="project" value="UniProtKB-KW"/>
</dbReference>
<evidence type="ECO:0000313" key="3">
    <source>
        <dbReference type="Proteomes" id="UP000504693"/>
    </source>
</evidence>
<dbReference type="PIRSF" id="PIRSF031679">
    <property type="entry name" value="Mtase_Alr7345_prd"/>
    <property type="match status" value="1"/>
</dbReference>
<keyword evidence="2" id="KW-0808">Transferase</keyword>
<dbReference type="SUPFAM" id="SSF53335">
    <property type="entry name" value="S-adenosyl-L-methionine-dependent methyltransferases"/>
    <property type="match status" value="1"/>
</dbReference>
<dbReference type="Gene3D" id="3.40.50.150">
    <property type="entry name" value="Vaccinia Virus protein VP39"/>
    <property type="match status" value="1"/>
</dbReference>